<dbReference type="OrthoDB" id="6867088at2"/>
<evidence type="ECO:0000313" key="1">
    <source>
        <dbReference type="EMBL" id="SCZ21766.1"/>
    </source>
</evidence>
<protein>
    <submittedName>
        <fullName evidence="1">Uncharacterized protein</fullName>
    </submittedName>
</protein>
<dbReference type="Proteomes" id="UP000183046">
    <property type="component" value="Unassembled WGS sequence"/>
</dbReference>
<reference evidence="2" key="1">
    <citation type="submission" date="2016-10" db="EMBL/GenBank/DDBJ databases">
        <authorList>
            <person name="de Groot N.N."/>
        </authorList>
    </citation>
    <scope>NUCLEOTIDE SEQUENCE [LARGE SCALE GENOMIC DNA]</scope>
    <source>
        <strain evidence="2">DSM 15758</strain>
    </source>
</reference>
<dbReference type="STRING" id="237610.BJP27_05625"/>
<dbReference type="RefSeq" id="WP_074583018.1">
    <property type="nucleotide sequence ID" value="NZ_CP044074.1"/>
</dbReference>
<sequence length="185" mass="21181">MDLIIQHFEGQPFVSNPYVPGTSLRQDLFERQFTILLHGTMKRFEDAGRGTFHVAGHIQLGQCGVLDDVLRIALAAVRQDRYPTPVAALDFHPKRISVSDRHGHLVMAGKVDREHRRIDWIDPCSSAEEEQVVLAQLQLLRSRSAFQHDWDHFRTSRLLDTDADLLKGRLVHTPWRPHVRALLSA</sequence>
<comment type="caution">
    <text evidence="1">The sequence shown here is derived from an EMBL/GenBank/DDBJ whole genome shotgun (WGS) entry which is preliminary data.</text>
</comment>
<evidence type="ECO:0000313" key="2">
    <source>
        <dbReference type="Proteomes" id="UP000183046"/>
    </source>
</evidence>
<proteinExistence type="predicted"/>
<organism evidence="1 2">
    <name type="scientific">Pseudomonas oryzihabitans</name>
    <dbReference type="NCBI Taxonomy" id="47885"/>
    <lineage>
        <taxon>Bacteria</taxon>
        <taxon>Pseudomonadati</taxon>
        <taxon>Pseudomonadota</taxon>
        <taxon>Gammaproteobacteria</taxon>
        <taxon>Pseudomonadales</taxon>
        <taxon>Pseudomonadaceae</taxon>
        <taxon>Pseudomonas</taxon>
    </lineage>
</organism>
<gene>
    <name evidence="1" type="ORF">SAMN05216279_101419</name>
</gene>
<name>A0A1G5M9J5_9PSED</name>
<accession>A0A1G5M9J5</accession>
<dbReference type="EMBL" id="FMWB01000001">
    <property type="protein sequence ID" value="SCZ21766.1"/>
    <property type="molecule type" value="Genomic_DNA"/>
</dbReference>
<dbReference type="AlphaFoldDB" id="A0A1G5M9J5"/>